<dbReference type="PANTHER" id="PTHR31313:SF85">
    <property type="entry name" value="ZN(II)2CYS6 TRANSCRIPTION FACTOR (EUROFUNG)"/>
    <property type="match status" value="1"/>
</dbReference>
<feature type="domain" description="Xylanolytic transcriptional activator regulatory" evidence="7">
    <location>
        <begin position="1"/>
        <end position="143"/>
    </location>
</feature>
<evidence type="ECO:0000256" key="3">
    <source>
        <dbReference type="ARBA" id="ARBA00023015"/>
    </source>
</evidence>
<evidence type="ECO:0000313" key="9">
    <source>
        <dbReference type="Proteomes" id="UP000572817"/>
    </source>
</evidence>
<dbReference type="GO" id="GO:0003677">
    <property type="term" value="F:DNA binding"/>
    <property type="evidence" value="ECO:0007669"/>
    <property type="project" value="UniProtKB-KW"/>
</dbReference>
<dbReference type="GO" id="GO:0008270">
    <property type="term" value="F:zinc ion binding"/>
    <property type="evidence" value="ECO:0007669"/>
    <property type="project" value="InterPro"/>
</dbReference>
<evidence type="ECO:0000256" key="2">
    <source>
        <dbReference type="ARBA" id="ARBA00022833"/>
    </source>
</evidence>
<accession>A0A8H4J5B0</accession>
<keyword evidence="2" id="KW-0862">Zinc</keyword>
<dbReference type="Pfam" id="PF04082">
    <property type="entry name" value="Fungal_trans"/>
    <property type="match status" value="1"/>
</dbReference>
<keyword evidence="9" id="KW-1185">Reference proteome</keyword>
<dbReference type="InterPro" id="IPR051615">
    <property type="entry name" value="Transcr_Regulatory_Elem"/>
</dbReference>
<dbReference type="InterPro" id="IPR007219">
    <property type="entry name" value="XnlR_reg_dom"/>
</dbReference>
<keyword evidence="4" id="KW-0238">DNA-binding</keyword>
<dbReference type="GO" id="GO:0006351">
    <property type="term" value="P:DNA-templated transcription"/>
    <property type="evidence" value="ECO:0007669"/>
    <property type="project" value="InterPro"/>
</dbReference>
<keyword evidence="5" id="KW-0804">Transcription</keyword>
<dbReference type="OrthoDB" id="4161332at2759"/>
<comment type="caution">
    <text evidence="8">The sequence shown here is derived from an EMBL/GenBank/DDBJ whole genome shotgun (WGS) entry which is preliminary data.</text>
</comment>
<dbReference type="CDD" id="cd12148">
    <property type="entry name" value="fungal_TF_MHR"/>
    <property type="match status" value="1"/>
</dbReference>
<evidence type="ECO:0000256" key="4">
    <source>
        <dbReference type="ARBA" id="ARBA00023125"/>
    </source>
</evidence>
<name>A0A8H4J5B0_9PEZI</name>
<evidence type="ECO:0000256" key="5">
    <source>
        <dbReference type="ARBA" id="ARBA00023163"/>
    </source>
</evidence>
<keyword evidence="3" id="KW-0805">Transcription regulation</keyword>
<protein>
    <recommendedName>
        <fullName evidence="7">Xylanolytic transcriptional activator regulatory domain-containing protein</fullName>
    </recommendedName>
</protein>
<proteinExistence type="predicted"/>
<gene>
    <name evidence="8" type="ORF">GTA08_BOTSDO01344</name>
</gene>
<dbReference type="EMBL" id="WWBZ02000001">
    <property type="protein sequence ID" value="KAF4313491.1"/>
    <property type="molecule type" value="Genomic_DNA"/>
</dbReference>
<sequence length="281" mass="31173">MASDLGLHHSNPADPSLKDLNPVDIEVRRRLFWSCQFWDKAISLYTGRMPALTDVPDNVSFVFLDDSSEAESWSPFCADSVAMTRLAPGEYPTRKGHYVSCFANSCKLSVIINDIIINLYSRRGVRNLNGDLEQITTKLAAWRAQSPAHLKYDAEDLPEICPPPHIISQNLLYHTSVILAHRPFWSGPAHYEACVSAAQSIEKLLLLIERTFGFDNITCLMAYCVYTGASALLRDAKSGNADAAAKVQTFTRALRTGAKKCPLLERSLDIIKKGLFKPSPA</sequence>
<keyword evidence="1" id="KW-0479">Metal-binding</keyword>
<evidence type="ECO:0000256" key="6">
    <source>
        <dbReference type="ARBA" id="ARBA00023242"/>
    </source>
</evidence>
<dbReference type="AlphaFoldDB" id="A0A8H4J5B0"/>
<reference evidence="8" key="1">
    <citation type="submission" date="2020-04" db="EMBL/GenBank/DDBJ databases">
        <title>Genome Assembly and Annotation of Botryosphaeria dothidea sdau 11-99, a Latent Pathogen of Apple Fruit Ring Rot in China.</title>
        <authorList>
            <person name="Yu C."/>
            <person name="Diao Y."/>
            <person name="Lu Q."/>
            <person name="Zhao J."/>
            <person name="Cui S."/>
            <person name="Peng C."/>
            <person name="He B."/>
            <person name="Liu H."/>
        </authorList>
    </citation>
    <scope>NUCLEOTIDE SEQUENCE [LARGE SCALE GENOMIC DNA]</scope>
    <source>
        <strain evidence="8">Sdau11-99</strain>
    </source>
</reference>
<organism evidence="8 9">
    <name type="scientific">Botryosphaeria dothidea</name>
    <dbReference type="NCBI Taxonomy" id="55169"/>
    <lineage>
        <taxon>Eukaryota</taxon>
        <taxon>Fungi</taxon>
        <taxon>Dikarya</taxon>
        <taxon>Ascomycota</taxon>
        <taxon>Pezizomycotina</taxon>
        <taxon>Dothideomycetes</taxon>
        <taxon>Dothideomycetes incertae sedis</taxon>
        <taxon>Botryosphaeriales</taxon>
        <taxon>Botryosphaeriaceae</taxon>
        <taxon>Botryosphaeria</taxon>
    </lineage>
</organism>
<keyword evidence="6" id="KW-0539">Nucleus</keyword>
<evidence type="ECO:0000313" key="8">
    <source>
        <dbReference type="EMBL" id="KAF4313491.1"/>
    </source>
</evidence>
<dbReference type="Proteomes" id="UP000572817">
    <property type="component" value="Unassembled WGS sequence"/>
</dbReference>
<evidence type="ECO:0000259" key="7">
    <source>
        <dbReference type="Pfam" id="PF04082"/>
    </source>
</evidence>
<dbReference type="PANTHER" id="PTHR31313">
    <property type="entry name" value="TY1 ENHANCER ACTIVATOR"/>
    <property type="match status" value="1"/>
</dbReference>
<evidence type="ECO:0000256" key="1">
    <source>
        <dbReference type="ARBA" id="ARBA00022723"/>
    </source>
</evidence>